<proteinExistence type="predicted"/>
<protein>
    <recommendedName>
        <fullName evidence="3">Tc1-like transposase DDE domain-containing protein</fullName>
    </recommendedName>
</protein>
<sequence length="165" mass="19515">MSHHKPGADEKDYIAKMTDNVFEEYFQQMIEHIPAESVIVSDNTPYHSRLLERLPTNSWKKELIKIAKQNKAQFKKYAVDEVTKKRNVTVLRLPPYPCELNSIESIFKTYGNYYSTEKWHSAYYKEEENKMWNLDEYIEETVETVPLIINLRDSISLKICSILCN</sequence>
<comment type="caution">
    <text evidence="1">The sequence shown here is derived from an EMBL/GenBank/DDBJ whole genome shotgun (WGS) entry which is preliminary data.</text>
</comment>
<dbReference type="EMBL" id="JAPWTK010000054">
    <property type="protein sequence ID" value="KAJ8953772.1"/>
    <property type="molecule type" value="Genomic_DNA"/>
</dbReference>
<evidence type="ECO:0000313" key="1">
    <source>
        <dbReference type="EMBL" id="KAJ8953772.1"/>
    </source>
</evidence>
<reference evidence="1" key="1">
    <citation type="journal article" date="2023" name="Insect Mol. Biol.">
        <title>Genome sequencing provides insights into the evolution of gene families encoding plant cell wall-degrading enzymes in longhorned beetles.</title>
        <authorList>
            <person name="Shin N.R."/>
            <person name="Okamura Y."/>
            <person name="Kirsch R."/>
            <person name="Pauchet Y."/>
        </authorList>
    </citation>
    <scope>NUCLEOTIDE SEQUENCE</scope>
    <source>
        <strain evidence="1">AMC_N1</strain>
    </source>
</reference>
<dbReference type="AlphaFoldDB" id="A0AAV8YPX6"/>
<dbReference type="GO" id="GO:0003676">
    <property type="term" value="F:nucleic acid binding"/>
    <property type="evidence" value="ECO:0007669"/>
    <property type="project" value="InterPro"/>
</dbReference>
<name>A0AAV8YPX6_9CUCU</name>
<dbReference type="Proteomes" id="UP001162162">
    <property type="component" value="Unassembled WGS sequence"/>
</dbReference>
<dbReference type="PANTHER" id="PTHR33939">
    <property type="entry name" value="PROTEIN CBG22215"/>
    <property type="match status" value="1"/>
</dbReference>
<keyword evidence="2" id="KW-1185">Reference proteome</keyword>
<dbReference type="PANTHER" id="PTHR33939:SF1">
    <property type="entry name" value="DUF4371 DOMAIN-CONTAINING PROTEIN"/>
    <property type="match status" value="1"/>
</dbReference>
<dbReference type="InterPro" id="IPR036397">
    <property type="entry name" value="RNaseH_sf"/>
</dbReference>
<accession>A0AAV8YPX6</accession>
<evidence type="ECO:0008006" key="3">
    <source>
        <dbReference type="Google" id="ProtNLM"/>
    </source>
</evidence>
<gene>
    <name evidence="1" type="ORF">NQ318_015430</name>
</gene>
<evidence type="ECO:0000313" key="2">
    <source>
        <dbReference type="Proteomes" id="UP001162162"/>
    </source>
</evidence>
<dbReference type="Gene3D" id="3.30.420.10">
    <property type="entry name" value="Ribonuclease H-like superfamily/Ribonuclease H"/>
    <property type="match status" value="1"/>
</dbReference>
<organism evidence="1 2">
    <name type="scientific">Aromia moschata</name>
    <dbReference type="NCBI Taxonomy" id="1265417"/>
    <lineage>
        <taxon>Eukaryota</taxon>
        <taxon>Metazoa</taxon>
        <taxon>Ecdysozoa</taxon>
        <taxon>Arthropoda</taxon>
        <taxon>Hexapoda</taxon>
        <taxon>Insecta</taxon>
        <taxon>Pterygota</taxon>
        <taxon>Neoptera</taxon>
        <taxon>Endopterygota</taxon>
        <taxon>Coleoptera</taxon>
        <taxon>Polyphaga</taxon>
        <taxon>Cucujiformia</taxon>
        <taxon>Chrysomeloidea</taxon>
        <taxon>Cerambycidae</taxon>
        <taxon>Cerambycinae</taxon>
        <taxon>Callichromatini</taxon>
        <taxon>Aromia</taxon>
    </lineage>
</organism>